<sequence length="259" mass="30014">MKDLETLRQEIDACDEMIVKNFERRMELVMEVLAYKREKGLPVFHPEREQQVMEKVLTNFSHTNLPEEIEQLYTEIMRISRKMQSKRLFPYSIALVGFMGTGKTTIARDLAEKLEMTSVDIDTLIQEKMGMTIGEIFENYGEAHFRKMESDMVEELSVERNMILSCGGGVILSPYNVMNLKKNSRTVLLRALPETIFHRLQGDSSRPLLKGKMHLEHIEALLEKRRVLYDEAADLTIDTDGKSIDEISKEIIKKLLQEN</sequence>
<keyword evidence="7 11" id="KW-0418">Kinase</keyword>
<dbReference type="InterPro" id="IPR011279">
    <property type="entry name" value="Chorismate_mutase_GmP"/>
</dbReference>
<evidence type="ECO:0000256" key="2">
    <source>
        <dbReference type="ARBA" id="ARBA00006997"/>
    </source>
</evidence>
<evidence type="ECO:0000256" key="11">
    <source>
        <dbReference type="HAMAP-Rule" id="MF_00109"/>
    </source>
</evidence>
<evidence type="ECO:0000313" key="13">
    <source>
        <dbReference type="Proteomes" id="UP000035704"/>
    </source>
</evidence>
<dbReference type="InterPro" id="IPR002701">
    <property type="entry name" value="CM_II_prokaryot"/>
</dbReference>
<dbReference type="InterPro" id="IPR027417">
    <property type="entry name" value="P-loop_NTPase"/>
</dbReference>
<feature type="binding site" evidence="11">
    <location>
        <position position="146"/>
    </location>
    <ligand>
        <name>substrate</name>
    </ligand>
</feature>
<protein>
    <recommendedName>
        <fullName evidence="3 11">Shikimate kinase</fullName>
        <shortName evidence="11">SK</shortName>
        <ecNumber evidence="3 11">2.7.1.71</ecNumber>
    </recommendedName>
</protein>
<keyword evidence="11" id="KW-0460">Magnesium</keyword>
<evidence type="ECO:0000313" key="12">
    <source>
        <dbReference type="EMBL" id="AKL93962.1"/>
    </source>
</evidence>
<evidence type="ECO:0000256" key="10">
    <source>
        <dbReference type="ARBA" id="ARBA00048567"/>
    </source>
</evidence>
<organism evidence="12 13">
    <name type="scientific">Clostridium aceticum</name>
    <dbReference type="NCBI Taxonomy" id="84022"/>
    <lineage>
        <taxon>Bacteria</taxon>
        <taxon>Bacillati</taxon>
        <taxon>Bacillota</taxon>
        <taxon>Clostridia</taxon>
        <taxon>Eubacteriales</taxon>
        <taxon>Clostridiaceae</taxon>
        <taxon>Clostridium</taxon>
    </lineage>
</organism>
<evidence type="ECO:0000256" key="8">
    <source>
        <dbReference type="ARBA" id="ARBA00022840"/>
    </source>
</evidence>
<dbReference type="InterPro" id="IPR036979">
    <property type="entry name" value="CM_dom_sf"/>
</dbReference>
<comment type="catalytic activity">
    <reaction evidence="10 11">
        <text>shikimate + ATP = 3-phosphoshikimate + ADP + H(+)</text>
        <dbReference type="Rhea" id="RHEA:13121"/>
        <dbReference type="ChEBI" id="CHEBI:15378"/>
        <dbReference type="ChEBI" id="CHEBI:30616"/>
        <dbReference type="ChEBI" id="CHEBI:36208"/>
        <dbReference type="ChEBI" id="CHEBI:145989"/>
        <dbReference type="ChEBI" id="CHEBI:456216"/>
        <dbReference type="EC" id="2.7.1.71"/>
    </reaction>
</comment>
<dbReference type="PROSITE" id="PS01128">
    <property type="entry name" value="SHIKIMATE_KINASE"/>
    <property type="match status" value="1"/>
</dbReference>
<dbReference type="PROSITE" id="PS51168">
    <property type="entry name" value="CHORISMATE_MUT_2"/>
    <property type="match status" value="1"/>
</dbReference>
<dbReference type="Gene3D" id="3.40.50.300">
    <property type="entry name" value="P-loop containing nucleotide triphosphate hydrolases"/>
    <property type="match status" value="1"/>
</dbReference>
<evidence type="ECO:0000256" key="1">
    <source>
        <dbReference type="ARBA" id="ARBA00004842"/>
    </source>
</evidence>
<comment type="similarity">
    <text evidence="2 11">Belongs to the shikimate kinase family.</text>
</comment>
<dbReference type="GO" id="GO:0004765">
    <property type="term" value="F:shikimate kinase activity"/>
    <property type="evidence" value="ECO:0007669"/>
    <property type="project" value="UniProtKB-UniRule"/>
</dbReference>
<dbReference type="GO" id="GO:0008652">
    <property type="term" value="P:amino acid biosynthetic process"/>
    <property type="evidence" value="ECO:0007669"/>
    <property type="project" value="UniProtKB-KW"/>
</dbReference>
<dbReference type="EMBL" id="CP009687">
    <property type="protein sequence ID" value="AKL93962.1"/>
    <property type="molecule type" value="Genomic_DNA"/>
</dbReference>
<feature type="binding site" evidence="11">
    <location>
        <position position="122"/>
    </location>
    <ligand>
        <name>substrate</name>
    </ligand>
</feature>
<reference evidence="12 13" key="1">
    <citation type="submission" date="2014-10" db="EMBL/GenBank/DDBJ databases">
        <title>Genome sequence of Clostridium aceticum DSM 1496.</title>
        <authorList>
            <person name="Poehlein A."/>
            <person name="Schiel-Bengelsdorf B."/>
            <person name="Gottschalk G."/>
            <person name="Duerre P."/>
            <person name="Daniel R."/>
        </authorList>
    </citation>
    <scope>NUCLEOTIDE SEQUENCE [LARGE SCALE GENOMIC DNA]</scope>
    <source>
        <strain evidence="12 13">DSM 1496</strain>
    </source>
</reference>
<keyword evidence="11" id="KW-0479">Metal-binding</keyword>
<evidence type="ECO:0000256" key="5">
    <source>
        <dbReference type="ARBA" id="ARBA00022679"/>
    </source>
</evidence>
<dbReference type="PRINTS" id="PR01100">
    <property type="entry name" value="SHIKIMTKNASE"/>
</dbReference>
<keyword evidence="11" id="KW-0963">Cytoplasm</keyword>
<evidence type="ECO:0000256" key="3">
    <source>
        <dbReference type="ARBA" id="ARBA00012154"/>
    </source>
</evidence>
<dbReference type="GO" id="GO:0004106">
    <property type="term" value="F:chorismate mutase activity"/>
    <property type="evidence" value="ECO:0007669"/>
    <property type="project" value="InterPro"/>
</dbReference>
<name>A0A0D8IEY8_9CLOT</name>
<dbReference type="Proteomes" id="UP000035704">
    <property type="component" value="Chromosome"/>
</dbReference>
<feature type="binding site" evidence="11">
    <location>
        <position position="225"/>
    </location>
    <ligand>
        <name>substrate</name>
    </ligand>
</feature>
<dbReference type="GO" id="GO:0005829">
    <property type="term" value="C:cytosol"/>
    <property type="evidence" value="ECO:0007669"/>
    <property type="project" value="TreeGrafter"/>
</dbReference>
<keyword evidence="9 11" id="KW-0057">Aromatic amino acid biosynthesis</keyword>
<keyword evidence="13" id="KW-1185">Reference proteome</keyword>
<dbReference type="EC" id="2.7.1.71" evidence="3 11"/>
<dbReference type="STRING" id="84022.CACET_c04460"/>
<dbReference type="InterPro" id="IPR036263">
    <property type="entry name" value="Chorismate_II_sf"/>
</dbReference>
<keyword evidence="4 11" id="KW-0028">Amino-acid biosynthesis</keyword>
<feature type="binding site" evidence="11">
    <location>
        <position position="206"/>
    </location>
    <ligand>
        <name>ATP</name>
        <dbReference type="ChEBI" id="CHEBI:30616"/>
    </ligand>
</feature>
<dbReference type="SUPFAM" id="SSF52540">
    <property type="entry name" value="P-loop containing nucleoside triphosphate hydrolases"/>
    <property type="match status" value="1"/>
</dbReference>
<keyword evidence="5 11" id="KW-0808">Transferase</keyword>
<dbReference type="PATRIC" id="fig|84022.5.peg.1646"/>
<dbReference type="InterPro" id="IPR000623">
    <property type="entry name" value="Shikimate_kinase/TSH1"/>
</dbReference>
<dbReference type="SUPFAM" id="SSF48600">
    <property type="entry name" value="Chorismate mutase II"/>
    <property type="match status" value="1"/>
</dbReference>
<dbReference type="GO" id="GO:0005524">
    <property type="term" value="F:ATP binding"/>
    <property type="evidence" value="ECO:0007669"/>
    <property type="project" value="UniProtKB-UniRule"/>
</dbReference>
<dbReference type="PANTHER" id="PTHR21087">
    <property type="entry name" value="SHIKIMATE KINASE"/>
    <property type="match status" value="1"/>
</dbReference>
<keyword evidence="6 11" id="KW-0547">Nucleotide-binding</keyword>
<dbReference type="GO" id="GO:0000287">
    <property type="term" value="F:magnesium ion binding"/>
    <property type="evidence" value="ECO:0007669"/>
    <property type="project" value="UniProtKB-UniRule"/>
</dbReference>
<proteinExistence type="inferred from homology"/>
<evidence type="ECO:0000256" key="9">
    <source>
        <dbReference type="ARBA" id="ARBA00023141"/>
    </source>
</evidence>
<dbReference type="InterPro" id="IPR031322">
    <property type="entry name" value="Shikimate/glucono_kinase"/>
</dbReference>
<dbReference type="RefSeq" id="WP_082058082.1">
    <property type="nucleotide sequence ID" value="NZ_CP009687.1"/>
</dbReference>
<dbReference type="OrthoDB" id="9800332at2"/>
<dbReference type="UniPathway" id="UPA00053">
    <property type="reaction ID" value="UER00088"/>
</dbReference>
<gene>
    <name evidence="11 12" type="primary">aroK</name>
    <name evidence="12" type="ORF">CACET_c04460</name>
</gene>
<comment type="subunit">
    <text evidence="11">Monomer.</text>
</comment>
<evidence type="ECO:0000256" key="7">
    <source>
        <dbReference type="ARBA" id="ARBA00022777"/>
    </source>
</evidence>
<keyword evidence="8 11" id="KW-0067">ATP-binding</keyword>
<dbReference type="PANTHER" id="PTHR21087:SF16">
    <property type="entry name" value="SHIKIMATE KINASE 1, CHLOROPLASTIC"/>
    <property type="match status" value="1"/>
</dbReference>
<comment type="cofactor">
    <cofactor evidence="11">
        <name>Mg(2+)</name>
        <dbReference type="ChEBI" id="CHEBI:18420"/>
    </cofactor>
    <text evidence="11">Binds 1 Mg(2+) ion per subunit.</text>
</comment>
<evidence type="ECO:0000256" key="4">
    <source>
        <dbReference type="ARBA" id="ARBA00022605"/>
    </source>
</evidence>
<feature type="binding site" evidence="11">
    <location>
        <begin position="100"/>
        <end position="105"/>
    </location>
    <ligand>
        <name>ATP</name>
        <dbReference type="ChEBI" id="CHEBI:30616"/>
    </ligand>
</feature>
<dbReference type="GO" id="GO:0009423">
    <property type="term" value="P:chorismate biosynthetic process"/>
    <property type="evidence" value="ECO:0007669"/>
    <property type="project" value="UniProtKB-UniRule"/>
</dbReference>
<dbReference type="HAMAP" id="MF_00109">
    <property type="entry name" value="Shikimate_kinase"/>
    <property type="match status" value="1"/>
</dbReference>
<comment type="caution">
    <text evidence="11">Lacks conserved residue(s) required for the propagation of feature annotation.</text>
</comment>
<dbReference type="InterPro" id="IPR023000">
    <property type="entry name" value="Shikimate_kinase_CS"/>
</dbReference>
<dbReference type="Pfam" id="PF01202">
    <property type="entry name" value="SKI"/>
    <property type="match status" value="1"/>
</dbReference>
<dbReference type="Gene3D" id="1.20.59.10">
    <property type="entry name" value="Chorismate mutase"/>
    <property type="match status" value="1"/>
</dbReference>
<dbReference type="NCBIfam" id="TIGR01805">
    <property type="entry name" value="CM_mono_grmpos"/>
    <property type="match status" value="1"/>
</dbReference>
<comment type="pathway">
    <text evidence="1 11">Metabolic intermediate biosynthesis; chorismate biosynthesis; chorismate from D-erythrose 4-phosphate and phosphoenolpyruvate: step 5/7.</text>
</comment>
<dbReference type="AlphaFoldDB" id="A0A0D8IEY8"/>
<dbReference type="GO" id="GO:0009073">
    <property type="term" value="P:aromatic amino acid family biosynthetic process"/>
    <property type="evidence" value="ECO:0007669"/>
    <property type="project" value="UniProtKB-KW"/>
</dbReference>
<comment type="subcellular location">
    <subcellularLocation>
        <location evidence="11">Cytoplasm</location>
    </subcellularLocation>
</comment>
<evidence type="ECO:0000256" key="6">
    <source>
        <dbReference type="ARBA" id="ARBA00022741"/>
    </source>
</evidence>
<feature type="binding site" evidence="11">
    <location>
        <position position="104"/>
    </location>
    <ligand>
        <name>Mg(2+)</name>
        <dbReference type="ChEBI" id="CHEBI:18420"/>
    </ligand>
</feature>
<feature type="binding site" evidence="11">
    <location>
        <position position="168"/>
    </location>
    <ligand>
        <name>substrate</name>
    </ligand>
</feature>
<comment type="function">
    <text evidence="11">Catalyzes the specific phosphorylation of the 3-hydroxyl group of shikimic acid using ATP as a cosubstrate.</text>
</comment>
<accession>A0A0D8IEY8</accession>
<dbReference type="KEGG" id="cace:CACET_c04460"/>
<dbReference type="SMART" id="SM00830">
    <property type="entry name" value="CM_2"/>
    <property type="match status" value="1"/>
</dbReference>
<dbReference type="Pfam" id="PF01817">
    <property type="entry name" value="CM_2"/>
    <property type="match status" value="1"/>
</dbReference>
<dbReference type="CDD" id="cd00464">
    <property type="entry name" value="SK"/>
    <property type="match status" value="1"/>
</dbReference>